<dbReference type="EnsemblPlants" id="PGSC0003DMT400006146">
    <property type="protein sequence ID" value="PGSC0003DMT400006146"/>
    <property type="gene ID" value="PGSC0003DMG400002391"/>
</dbReference>
<dbReference type="GO" id="GO:0010078">
    <property type="term" value="P:maintenance of root meristem identity"/>
    <property type="evidence" value="ECO:0000318"/>
    <property type="project" value="GO_Central"/>
</dbReference>
<dbReference type="AlphaFoldDB" id="M0ZQW8"/>
<protein>
    <submittedName>
        <fullName evidence="8">Protein OBERON 3</fullName>
    </submittedName>
</protein>
<dbReference type="GO" id="GO:0005634">
    <property type="term" value="C:nucleus"/>
    <property type="evidence" value="ECO:0000318"/>
    <property type="project" value="GO_Central"/>
</dbReference>
<evidence type="ECO:0000256" key="1">
    <source>
        <dbReference type="ARBA" id="ARBA00004123"/>
    </source>
</evidence>
<evidence type="ECO:0000256" key="6">
    <source>
        <dbReference type="SAM" id="MobiDB-lite"/>
    </source>
</evidence>
<evidence type="ECO:0000256" key="3">
    <source>
        <dbReference type="ARBA" id="ARBA00022771"/>
    </source>
</evidence>
<keyword evidence="2" id="KW-0479">Metal-binding</keyword>
<dbReference type="PANTHER" id="PTHR21736:SF38">
    <property type="entry name" value="PROTEIN OBERON 3"/>
    <property type="match status" value="1"/>
</dbReference>
<feature type="domain" description="Oberon-like PHD finger" evidence="7">
    <location>
        <begin position="204"/>
        <end position="263"/>
    </location>
</feature>
<accession>M0ZQW8</accession>
<organism evidence="8 9">
    <name type="scientific">Solanum tuberosum</name>
    <name type="common">Potato</name>
    <dbReference type="NCBI Taxonomy" id="4113"/>
    <lineage>
        <taxon>Eukaryota</taxon>
        <taxon>Viridiplantae</taxon>
        <taxon>Streptophyta</taxon>
        <taxon>Embryophyta</taxon>
        <taxon>Tracheophyta</taxon>
        <taxon>Spermatophyta</taxon>
        <taxon>Magnoliopsida</taxon>
        <taxon>eudicotyledons</taxon>
        <taxon>Gunneridae</taxon>
        <taxon>Pentapetalae</taxon>
        <taxon>asterids</taxon>
        <taxon>lamiids</taxon>
        <taxon>Solanales</taxon>
        <taxon>Solanaceae</taxon>
        <taxon>Solanoideae</taxon>
        <taxon>Solaneae</taxon>
        <taxon>Solanum</taxon>
    </lineage>
</organism>
<dbReference type="InterPro" id="IPR004082">
    <property type="entry name" value="OBERON"/>
</dbReference>
<dbReference type="PaxDb" id="4113-PGSC0003DMT400006146"/>
<evidence type="ECO:0000313" key="9">
    <source>
        <dbReference type="Proteomes" id="UP000011115"/>
    </source>
</evidence>
<comment type="subcellular location">
    <subcellularLocation>
        <location evidence="1">Nucleus</location>
    </subcellularLocation>
</comment>
<dbReference type="GO" id="GO:0008270">
    <property type="term" value="F:zinc ion binding"/>
    <property type="evidence" value="ECO:0007669"/>
    <property type="project" value="UniProtKB-KW"/>
</dbReference>
<dbReference type="HOGENOM" id="CLU_800252_0_0_1"/>
<dbReference type="GO" id="GO:0010071">
    <property type="term" value="P:root meristem specification"/>
    <property type="evidence" value="ECO:0000318"/>
    <property type="project" value="GO_Central"/>
</dbReference>
<dbReference type="PRINTS" id="PR01544">
    <property type="entry name" value="ARATH130DUF"/>
</dbReference>
<evidence type="ECO:0000256" key="5">
    <source>
        <dbReference type="ARBA" id="ARBA00023242"/>
    </source>
</evidence>
<keyword evidence="4" id="KW-0862">Zinc</keyword>
<dbReference type="Gramene" id="PGSC0003DMT400006146">
    <property type="protein sequence ID" value="PGSC0003DMT400006146"/>
    <property type="gene ID" value="PGSC0003DMG400002391"/>
</dbReference>
<evidence type="ECO:0000256" key="2">
    <source>
        <dbReference type="ARBA" id="ARBA00022723"/>
    </source>
</evidence>
<dbReference type="Pfam" id="PF07227">
    <property type="entry name" value="PHD_Oberon"/>
    <property type="match status" value="1"/>
</dbReference>
<dbReference type="InParanoid" id="M0ZQW8"/>
<reference evidence="9" key="1">
    <citation type="journal article" date="2011" name="Nature">
        <title>Genome sequence and analysis of the tuber crop potato.</title>
        <authorList>
            <consortium name="The Potato Genome Sequencing Consortium"/>
        </authorList>
    </citation>
    <scope>NUCLEOTIDE SEQUENCE [LARGE SCALE GENOMIC DNA]</scope>
    <source>
        <strain evidence="9">cv. DM1-3 516 R44</strain>
    </source>
</reference>
<dbReference type="InterPro" id="IPR032881">
    <property type="entry name" value="Oberon-like_PHD"/>
</dbReference>
<evidence type="ECO:0000259" key="7">
    <source>
        <dbReference type="Pfam" id="PF07227"/>
    </source>
</evidence>
<keyword evidence="3" id="KW-0863">Zinc-finger</keyword>
<evidence type="ECO:0000313" key="8">
    <source>
        <dbReference type="EnsemblPlants" id="PGSC0003DMT400006146"/>
    </source>
</evidence>
<reference evidence="8" key="2">
    <citation type="submission" date="2015-06" db="UniProtKB">
        <authorList>
            <consortium name="EnsemblPlants"/>
        </authorList>
    </citation>
    <scope>IDENTIFICATION</scope>
    <source>
        <strain evidence="8">DM1-3 516 R44</strain>
    </source>
</reference>
<dbReference type="OMA" id="ERCKNAN"/>
<feature type="region of interest" description="Disordered" evidence="6">
    <location>
        <begin position="1"/>
        <end position="22"/>
    </location>
</feature>
<dbReference type="GO" id="GO:0010468">
    <property type="term" value="P:regulation of gene expression"/>
    <property type="evidence" value="ECO:0000318"/>
    <property type="project" value="GO_Central"/>
</dbReference>
<sequence length="347" mass="39664">MVSGQSDDSRGRGSGYLKRYGGNAHNLTRQENCGKGTIQSVHIRTTSSDNNSFFLSDLPARPRTVDCQSSDSRQRGSGYLKCLEKRDGGRAYELSRQHKILRRIVSEPIPVMAQIVQQLGDETVESTKEYLRNLITMPERKYEFFSLQNRLDERSDLTNQTILNYHKIQLEFLVAIRTGLENFLSENTHLLTSELVEVFLLERCRNINCRRLFPVEDCVCKICSTKKGFCSECMYLVCLNFDCANNTCSWVQVSKALPGQPKCNFYWSGDFGHASAMFGFVKDVFMSCAKELDEETLMKELDYVRKIFQGGEDLKGKELHLKADVLHTKLVTKMISPSDACDFIFQR</sequence>
<dbReference type="GO" id="GO:0010492">
    <property type="term" value="P:maintenance of shoot apical meristem identity"/>
    <property type="evidence" value="ECO:0000318"/>
    <property type="project" value="GO_Central"/>
</dbReference>
<evidence type="ECO:0000256" key="4">
    <source>
        <dbReference type="ARBA" id="ARBA00022833"/>
    </source>
</evidence>
<keyword evidence="5" id="KW-0539">Nucleus</keyword>
<proteinExistence type="predicted"/>
<keyword evidence="9" id="KW-1185">Reference proteome</keyword>
<dbReference type="eggNOG" id="ENOG502QPTA">
    <property type="taxonomic scope" value="Eukaryota"/>
</dbReference>
<dbReference type="STRING" id="4113.M0ZQW8"/>
<dbReference type="PANTHER" id="PTHR21736">
    <property type="entry name" value="VERNALIZATION-INSENSITIVE PROTEIN 3"/>
    <property type="match status" value="1"/>
</dbReference>
<dbReference type="Proteomes" id="UP000011115">
    <property type="component" value="Unassembled WGS sequence"/>
</dbReference>
<name>M0ZQW8_SOLTU</name>